<feature type="compositionally biased region" description="Low complexity" evidence="2">
    <location>
        <begin position="47"/>
        <end position="72"/>
    </location>
</feature>
<protein>
    <submittedName>
        <fullName evidence="3">Uncharacterized protein</fullName>
    </submittedName>
</protein>
<reference evidence="3" key="1">
    <citation type="submission" date="2022-03" db="EMBL/GenBank/DDBJ databases">
        <authorList>
            <person name="Tunstrom K."/>
        </authorList>
    </citation>
    <scope>NUCLEOTIDE SEQUENCE</scope>
</reference>
<feature type="compositionally biased region" description="Polar residues" evidence="2">
    <location>
        <begin position="17"/>
        <end position="46"/>
    </location>
</feature>
<dbReference type="Proteomes" id="UP001153954">
    <property type="component" value="Unassembled WGS sequence"/>
</dbReference>
<keyword evidence="1" id="KW-0175">Coiled coil</keyword>
<keyword evidence="4" id="KW-1185">Reference proteome</keyword>
<dbReference type="AlphaFoldDB" id="A0AAU9TKR1"/>
<evidence type="ECO:0000313" key="4">
    <source>
        <dbReference type="Proteomes" id="UP001153954"/>
    </source>
</evidence>
<feature type="coiled-coil region" evidence="1">
    <location>
        <begin position="151"/>
        <end position="178"/>
    </location>
</feature>
<evidence type="ECO:0000313" key="3">
    <source>
        <dbReference type="EMBL" id="CAH2086316.1"/>
    </source>
</evidence>
<organism evidence="3 4">
    <name type="scientific">Euphydryas editha</name>
    <name type="common">Edith's checkerspot</name>
    <dbReference type="NCBI Taxonomy" id="104508"/>
    <lineage>
        <taxon>Eukaryota</taxon>
        <taxon>Metazoa</taxon>
        <taxon>Ecdysozoa</taxon>
        <taxon>Arthropoda</taxon>
        <taxon>Hexapoda</taxon>
        <taxon>Insecta</taxon>
        <taxon>Pterygota</taxon>
        <taxon>Neoptera</taxon>
        <taxon>Endopterygota</taxon>
        <taxon>Lepidoptera</taxon>
        <taxon>Glossata</taxon>
        <taxon>Ditrysia</taxon>
        <taxon>Papilionoidea</taxon>
        <taxon>Nymphalidae</taxon>
        <taxon>Nymphalinae</taxon>
        <taxon>Euphydryas</taxon>
    </lineage>
</organism>
<gene>
    <name evidence="3" type="ORF">EEDITHA_LOCUS2709</name>
</gene>
<sequence length="268" mass="30657">MRRKEVSLPQRGGLIASRTNQQQSRMQGFKSQLPRSYSTPASQNEISSKSSPSKSFVMRSFSSPEPKQSSSRRNPESFYRPDSNGSRSELDSDLENFEQFDECLMDIDADTEEVFNNYQRSPERERPKRVVTTILPGSGLQKILIKPICSNTAQENNIRESSKKLKKEKAENKKTSRLNFRPLIVKMPTQHILQNNSEHCVGVEELQNSPPLELEVLELDKEFDKAEEHLKREAAIAAEESDVESIDELMHVFNAVTALNPRYTLRQI</sequence>
<evidence type="ECO:0000256" key="2">
    <source>
        <dbReference type="SAM" id="MobiDB-lite"/>
    </source>
</evidence>
<dbReference type="EMBL" id="CAKOGL010000005">
    <property type="protein sequence ID" value="CAH2086316.1"/>
    <property type="molecule type" value="Genomic_DNA"/>
</dbReference>
<name>A0AAU9TKR1_EUPED</name>
<evidence type="ECO:0000256" key="1">
    <source>
        <dbReference type="SAM" id="Coils"/>
    </source>
</evidence>
<proteinExistence type="predicted"/>
<comment type="caution">
    <text evidence="3">The sequence shown here is derived from an EMBL/GenBank/DDBJ whole genome shotgun (WGS) entry which is preliminary data.</text>
</comment>
<accession>A0AAU9TKR1</accession>
<feature type="region of interest" description="Disordered" evidence="2">
    <location>
        <begin position="1"/>
        <end position="90"/>
    </location>
</feature>